<comment type="subcellular location">
    <subcellularLocation>
        <location evidence="2">Cell envelope</location>
    </subcellularLocation>
    <subcellularLocation>
        <location evidence="7">Cell membrane</location>
        <topology evidence="7">Multi-pass membrane protein</topology>
    </subcellularLocation>
    <subcellularLocation>
        <location evidence="1">Membrane</location>
        <topology evidence="1">Multi-pass membrane protein</topology>
    </subcellularLocation>
</comment>
<dbReference type="OrthoDB" id="8557224at2"/>
<dbReference type="Proteomes" id="UP000027822">
    <property type="component" value="Unassembled WGS sequence"/>
</dbReference>
<evidence type="ECO:0000313" key="10">
    <source>
        <dbReference type="Proteomes" id="UP000027822"/>
    </source>
</evidence>
<dbReference type="EMBL" id="JOTN01000033">
    <property type="protein sequence ID" value="KEK17316.1"/>
    <property type="molecule type" value="Genomic_DNA"/>
</dbReference>
<dbReference type="RefSeq" id="WP_034643701.1">
    <property type="nucleotide sequence ID" value="NZ_CBCSJC010000027.1"/>
</dbReference>
<keyword evidence="5 7" id="KW-1133">Transmembrane helix</keyword>
<dbReference type="SUPFAM" id="SSF161098">
    <property type="entry name" value="MetI-like"/>
    <property type="match status" value="1"/>
</dbReference>
<dbReference type="GO" id="GO:0005886">
    <property type="term" value="C:plasma membrane"/>
    <property type="evidence" value="ECO:0007669"/>
    <property type="project" value="UniProtKB-SubCell"/>
</dbReference>
<protein>
    <submittedName>
        <fullName evidence="9">Phosphate ABC transporter permease</fullName>
    </submittedName>
</protein>
<dbReference type="PANTHER" id="PTHR30043">
    <property type="entry name" value="PHOSPHONATES TRANSPORT SYSTEM PERMEASE PROTEIN"/>
    <property type="match status" value="1"/>
</dbReference>
<dbReference type="CDD" id="cd06261">
    <property type="entry name" value="TM_PBP2"/>
    <property type="match status" value="1"/>
</dbReference>
<dbReference type="GO" id="GO:0030313">
    <property type="term" value="C:cell envelope"/>
    <property type="evidence" value="ECO:0007669"/>
    <property type="project" value="UniProtKB-SubCell"/>
</dbReference>
<dbReference type="InterPro" id="IPR035906">
    <property type="entry name" value="MetI-like_sf"/>
</dbReference>
<evidence type="ECO:0000256" key="4">
    <source>
        <dbReference type="ARBA" id="ARBA00022692"/>
    </source>
</evidence>
<proteinExistence type="inferred from homology"/>
<dbReference type="Gene3D" id="1.10.3720.10">
    <property type="entry name" value="MetI-like"/>
    <property type="match status" value="1"/>
</dbReference>
<dbReference type="PROSITE" id="PS50928">
    <property type="entry name" value="ABC_TM1"/>
    <property type="match status" value="1"/>
</dbReference>
<dbReference type="PANTHER" id="PTHR30043:SF8">
    <property type="entry name" value="ABC TRANSPORTER, PERMEASE PROTEIN CC0363, PUTATIVE-RELATED"/>
    <property type="match status" value="1"/>
</dbReference>
<dbReference type="GO" id="GO:0015416">
    <property type="term" value="F:ABC-type phosphonate transporter activity"/>
    <property type="evidence" value="ECO:0007669"/>
    <property type="project" value="InterPro"/>
</dbReference>
<dbReference type="InterPro" id="IPR000515">
    <property type="entry name" value="MetI-like"/>
</dbReference>
<evidence type="ECO:0000313" key="9">
    <source>
        <dbReference type="EMBL" id="KEK17316.1"/>
    </source>
</evidence>
<evidence type="ECO:0000256" key="6">
    <source>
        <dbReference type="ARBA" id="ARBA00023136"/>
    </source>
</evidence>
<feature type="domain" description="ABC transmembrane type-1" evidence="8">
    <location>
        <begin position="76"/>
        <end position="259"/>
    </location>
</feature>
<comment type="similarity">
    <text evidence="7">Belongs to the binding-protein-dependent transport system permease family.</text>
</comment>
<feature type="transmembrane region" description="Helical" evidence="7">
    <location>
        <begin position="16"/>
        <end position="34"/>
    </location>
</feature>
<evidence type="ECO:0000259" key="8">
    <source>
        <dbReference type="PROSITE" id="PS50928"/>
    </source>
</evidence>
<evidence type="ECO:0000256" key="2">
    <source>
        <dbReference type="ARBA" id="ARBA00004196"/>
    </source>
</evidence>
<keyword evidence="4 7" id="KW-0812">Transmembrane</keyword>
<evidence type="ECO:0000256" key="3">
    <source>
        <dbReference type="ARBA" id="ARBA00022448"/>
    </source>
</evidence>
<feature type="transmembrane region" description="Helical" evidence="7">
    <location>
        <begin position="141"/>
        <end position="162"/>
    </location>
</feature>
<organism evidence="9 10">
    <name type="scientific">Bacillus manliponensis</name>
    <dbReference type="NCBI Taxonomy" id="574376"/>
    <lineage>
        <taxon>Bacteria</taxon>
        <taxon>Bacillati</taxon>
        <taxon>Bacillota</taxon>
        <taxon>Bacilli</taxon>
        <taxon>Bacillales</taxon>
        <taxon>Bacillaceae</taxon>
        <taxon>Bacillus</taxon>
        <taxon>Bacillus cereus group</taxon>
    </lineage>
</organism>
<sequence>MNITTKQIPQRKKTKAYRFVIYGLLLMIYVWAFSGVPVDGIKDTAGQITKAIMSGIFNPDWDYVSLPDGEDLLHGLVDTLAIAVLGTFISALLCIPFAFWAATNMSKKRAVSGSGKFVLSFIRTFPEIVMALLFIKAVGPGSFAGVLALGLHSIGMLGKLYAEGIENIDNGPVEALVATGANRFQVLMYAVFPQVLPDFLSYTLYRFEINVRSASILGVIGAGGIGTPLIFALSSRNWSRVGIILLGIIIMVMIIDFISSSIRKRIV</sequence>
<accession>A0A073JSZ6</accession>
<dbReference type="InterPro" id="IPR005769">
    <property type="entry name" value="PhnE/PtxC"/>
</dbReference>
<feature type="transmembrane region" description="Helical" evidence="7">
    <location>
        <begin position="80"/>
        <end position="102"/>
    </location>
</feature>
<gene>
    <name evidence="9" type="ORF">BAMA_15935</name>
</gene>
<dbReference type="STRING" id="574376.BAMA_15935"/>
<dbReference type="eggNOG" id="COG3639">
    <property type="taxonomic scope" value="Bacteria"/>
</dbReference>
<feature type="transmembrane region" description="Helical" evidence="7">
    <location>
        <begin position="214"/>
        <end position="232"/>
    </location>
</feature>
<evidence type="ECO:0000256" key="1">
    <source>
        <dbReference type="ARBA" id="ARBA00004141"/>
    </source>
</evidence>
<keyword evidence="3 7" id="KW-0813">Transport</keyword>
<reference evidence="9 10" key="1">
    <citation type="submission" date="2014-06" db="EMBL/GenBank/DDBJ databases">
        <title>Draft genome sequence of Bacillus manliponensis JCM 15802 (MCCC 1A00708).</title>
        <authorList>
            <person name="Lai Q."/>
            <person name="Liu Y."/>
            <person name="Shao Z."/>
        </authorList>
    </citation>
    <scope>NUCLEOTIDE SEQUENCE [LARGE SCALE GENOMIC DNA]</scope>
    <source>
        <strain evidence="9 10">JCM 15802</strain>
    </source>
</reference>
<keyword evidence="6 7" id="KW-0472">Membrane</keyword>
<dbReference type="Pfam" id="PF00528">
    <property type="entry name" value="BPD_transp_1"/>
    <property type="match status" value="1"/>
</dbReference>
<feature type="transmembrane region" description="Helical" evidence="7">
    <location>
        <begin position="238"/>
        <end position="258"/>
    </location>
</feature>
<keyword evidence="10" id="KW-1185">Reference proteome</keyword>
<comment type="caution">
    <text evidence="9">The sequence shown here is derived from an EMBL/GenBank/DDBJ whole genome shotgun (WGS) entry which is preliminary data.</text>
</comment>
<dbReference type="NCBIfam" id="TIGR01097">
    <property type="entry name" value="PhnE"/>
    <property type="match status" value="1"/>
</dbReference>
<evidence type="ECO:0000256" key="7">
    <source>
        <dbReference type="RuleBase" id="RU363032"/>
    </source>
</evidence>
<evidence type="ECO:0000256" key="5">
    <source>
        <dbReference type="ARBA" id="ARBA00022989"/>
    </source>
</evidence>
<name>A0A073JSZ6_9BACI</name>
<dbReference type="AlphaFoldDB" id="A0A073JSZ6"/>